<protein>
    <submittedName>
        <fullName evidence="2">Unnamed protein product</fullName>
    </submittedName>
</protein>
<evidence type="ECO:0000313" key="2">
    <source>
        <dbReference type="EMBL" id="GMF54252.1"/>
    </source>
</evidence>
<evidence type="ECO:0000313" key="3">
    <source>
        <dbReference type="Proteomes" id="UP001165121"/>
    </source>
</evidence>
<organism evidence="2 3">
    <name type="scientific">Phytophthora fragariaefolia</name>
    <dbReference type="NCBI Taxonomy" id="1490495"/>
    <lineage>
        <taxon>Eukaryota</taxon>
        <taxon>Sar</taxon>
        <taxon>Stramenopiles</taxon>
        <taxon>Oomycota</taxon>
        <taxon>Peronosporomycetes</taxon>
        <taxon>Peronosporales</taxon>
        <taxon>Peronosporaceae</taxon>
        <taxon>Phytophthora</taxon>
    </lineage>
</organism>
<dbReference type="OrthoDB" id="94107at2759"/>
<name>A0A9W7D2R9_9STRA</name>
<keyword evidence="3" id="KW-1185">Reference proteome</keyword>
<dbReference type="Proteomes" id="UP001165121">
    <property type="component" value="Unassembled WGS sequence"/>
</dbReference>
<dbReference type="AlphaFoldDB" id="A0A9W7D2R9"/>
<comment type="caution">
    <text evidence="2">The sequence shown here is derived from an EMBL/GenBank/DDBJ whole genome shotgun (WGS) entry which is preliminary data.</text>
</comment>
<dbReference type="EMBL" id="BSXT01003467">
    <property type="protein sequence ID" value="GMF54252.1"/>
    <property type="molecule type" value="Genomic_DNA"/>
</dbReference>
<accession>A0A9W7D2R9</accession>
<sequence>MASRKTSSSKKKHGAGAKFSDGNGLEKRLEEVESSHIFRTRTHEHSARQGEASLKNVLRCNGEEHLYDKIMKLAVYADDDPPWIFGWKFVHEFVQAVDDANNQAANGGAAVPAPPARLNIPNPLTREAFKEALLLYARVGRADPLGTACLPCEPSEFGQAVSLLDRLSDHAWTQHIIAVGGAAHSSVAREYTGSNGVWFWATRILDNSIATGILNPEETACCPEVATCSAFVHQSGLWR</sequence>
<feature type="region of interest" description="Disordered" evidence="1">
    <location>
        <begin position="1"/>
        <end position="26"/>
    </location>
</feature>
<evidence type="ECO:0000256" key="1">
    <source>
        <dbReference type="SAM" id="MobiDB-lite"/>
    </source>
</evidence>
<reference evidence="2" key="1">
    <citation type="submission" date="2023-04" db="EMBL/GenBank/DDBJ databases">
        <title>Phytophthora fragariaefolia NBRC 109709.</title>
        <authorList>
            <person name="Ichikawa N."/>
            <person name="Sato H."/>
            <person name="Tonouchi N."/>
        </authorList>
    </citation>
    <scope>NUCLEOTIDE SEQUENCE</scope>
    <source>
        <strain evidence="2">NBRC 109709</strain>
    </source>
</reference>
<proteinExistence type="predicted"/>
<gene>
    <name evidence="2" type="ORF">Pfra01_002259400</name>
</gene>